<dbReference type="GO" id="GO:0120147">
    <property type="term" value="F:formylglycine-generating oxidase activity"/>
    <property type="evidence" value="ECO:0007669"/>
    <property type="project" value="TreeGrafter"/>
</dbReference>
<dbReference type="InterPro" id="IPR042095">
    <property type="entry name" value="SUMF_sf"/>
</dbReference>
<dbReference type="EMBL" id="JADIME010000020">
    <property type="protein sequence ID" value="MBO8464743.1"/>
    <property type="molecule type" value="Genomic_DNA"/>
</dbReference>
<dbReference type="PANTHER" id="PTHR23150:SF19">
    <property type="entry name" value="FORMYLGLYCINE-GENERATING ENZYME"/>
    <property type="match status" value="1"/>
</dbReference>
<dbReference type="AlphaFoldDB" id="A0A9D9I418"/>
<dbReference type="PANTHER" id="PTHR23150">
    <property type="entry name" value="SULFATASE MODIFYING FACTOR 1, 2"/>
    <property type="match status" value="1"/>
</dbReference>
<dbReference type="SUPFAM" id="SSF56436">
    <property type="entry name" value="C-type lectin-like"/>
    <property type="match status" value="1"/>
</dbReference>
<comment type="caution">
    <text evidence="2">The sequence shown here is derived from an EMBL/GenBank/DDBJ whole genome shotgun (WGS) entry which is preliminary data.</text>
</comment>
<reference evidence="2" key="1">
    <citation type="submission" date="2020-10" db="EMBL/GenBank/DDBJ databases">
        <authorList>
            <person name="Gilroy R."/>
        </authorList>
    </citation>
    <scope>NUCLEOTIDE SEQUENCE</scope>
    <source>
        <strain evidence="2">10037</strain>
    </source>
</reference>
<evidence type="ECO:0000313" key="3">
    <source>
        <dbReference type="Proteomes" id="UP000823597"/>
    </source>
</evidence>
<sequence>DDGNKIPVSGEAPQVRINEDGYWEISSDGGKTWENTNVKAEGGSGESIFSDVTVKDGYMYLTLADGTVIEVPLTAELSFDFGTDGSVLYFAAGESKTLDYTMSGAETYTITKPDGWRASIDVEGLVITAPAAENTFAETEGVVSVILFGANGQSFLAEQSVKIGEAVQDNPGKEFGIETVLIKAGTFMMGSPVTEPGRSSYETQHEVTLTKDFYMSIYEITNSQFADFLNANNVGEDGEFMTENNGLQQIVVEDSWDPGCVWNGDGWEPAEGKSNHPVTYVSWDGAYEYARWAGGTLPTEAQWEYACRAGSTTAWCFGDDPGPISDYGWYFEISPDGTQEVGRKLPNAWGLYDMHGNVHERCLDSWDGGTDYSPAPVTDPLSPNPGLMHSMRGGSWVNDPYGLRSAYRWNGPDNLNGTTGFRIIYPVD</sequence>
<proteinExistence type="predicted"/>
<dbReference type="Proteomes" id="UP000823597">
    <property type="component" value="Unassembled WGS sequence"/>
</dbReference>
<dbReference type="Gene3D" id="3.90.1580.10">
    <property type="entry name" value="paralog of FGE (formylglycine-generating enzyme)"/>
    <property type="match status" value="1"/>
</dbReference>
<protein>
    <submittedName>
        <fullName evidence="2">SUMF1/EgtB/PvdO family nonheme iron enzyme</fullName>
    </submittedName>
</protein>
<gene>
    <name evidence="2" type="ORF">IAB93_01945</name>
</gene>
<feature type="domain" description="Sulfatase-modifying factor enzyme-like" evidence="1">
    <location>
        <begin position="178"/>
        <end position="424"/>
    </location>
</feature>
<dbReference type="InterPro" id="IPR051043">
    <property type="entry name" value="Sulfatase_Mod_Factor_Kinase"/>
</dbReference>
<name>A0A9D9I418_9BACT</name>
<evidence type="ECO:0000259" key="1">
    <source>
        <dbReference type="Pfam" id="PF03781"/>
    </source>
</evidence>
<evidence type="ECO:0000313" key="2">
    <source>
        <dbReference type="EMBL" id="MBO8464743.1"/>
    </source>
</evidence>
<accession>A0A9D9I418</accession>
<dbReference type="Pfam" id="PF03781">
    <property type="entry name" value="FGE-sulfatase"/>
    <property type="match status" value="1"/>
</dbReference>
<feature type="non-terminal residue" evidence="2">
    <location>
        <position position="1"/>
    </location>
</feature>
<organism evidence="2 3">
    <name type="scientific">Candidatus Merdivivens pullistercoris</name>
    <dbReference type="NCBI Taxonomy" id="2840873"/>
    <lineage>
        <taxon>Bacteria</taxon>
        <taxon>Pseudomonadati</taxon>
        <taxon>Bacteroidota</taxon>
        <taxon>Bacteroidia</taxon>
        <taxon>Bacteroidales</taxon>
        <taxon>Muribaculaceae</taxon>
        <taxon>Muribaculaceae incertae sedis</taxon>
        <taxon>Candidatus Merdivivens</taxon>
    </lineage>
</organism>
<reference evidence="2" key="2">
    <citation type="journal article" date="2021" name="PeerJ">
        <title>Extensive microbial diversity within the chicken gut microbiome revealed by metagenomics and culture.</title>
        <authorList>
            <person name="Gilroy R."/>
            <person name="Ravi A."/>
            <person name="Getino M."/>
            <person name="Pursley I."/>
            <person name="Horton D.L."/>
            <person name="Alikhan N.F."/>
            <person name="Baker D."/>
            <person name="Gharbi K."/>
            <person name="Hall N."/>
            <person name="Watson M."/>
            <person name="Adriaenssens E.M."/>
            <person name="Foster-Nyarko E."/>
            <person name="Jarju S."/>
            <person name="Secka A."/>
            <person name="Antonio M."/>
            <person name="Oren A."/>
            <person name="Chaudhuri R.R."/>
            <person name="La Ragione R."/>
            <person name="Hildebrand F."/>
            <person name="Pallen M.J."/>
        </authorList>
    </citation>
    <scope>NUCLEOTIDE SEQUENCE</scope>
    <source>
        <strain evidence="2">10037</strain>
    </source>
</reference>
<dbReference type="InterPro" id="IPR005532">
    <property type="entry name" value="SUMF_dom"/>
</dbReference>
<dbReference type="InterPro" id="IPR016187">
    <property type="entry name" value="CTDL_fold"/>
</dbReference>